<dbReference type="EMBL" id="SNRW01004366">
    <property type="protein sequence ID" value="KAA6387459.1"/>
    <property type="molecule type" value="Genomic_DNA"/>
</dbReference>
<evidence type="ECO:0000313" key="1">
    <source>
        <dbReference type="EMBL" id="KAA6387459.1"/>
    </source>
</evidence>
<protein>
    <submittedName>
        <fullName evidence="1">Uncharacterized protein</fullName>
    </submittedName>
</protein>
<feature type="non-terminal residue" evidence="1">
    <location>
        <position position="1"/>
    </location>
</feature>
<organism evidence="1 2">
    <name type="scientific">Streblomastix strix</name>
    <dbReference type="NCBI Taxonomy" id="222440"/>
    <lineage>
        <taxon>Eukaryota</taxon>
        <taxon>Metamonada</taxon>
        <taxon>Preaxostyla</taxon>
        <taxon>Oxymonadida</taxon>
        <taxon>Streblomastigidae</taxon>
        <taxon>Streblomastix</taxon>
    </lineage>
</organism>
<proteinExistence type="predicted"/>
<reference evidence="1 2" key="1">
    <citation type="submission" date="2019-03" db="EMBL/GenBank/DDBJ databases">
        <title>Single cell metagenomics reveals metabolic interactions within the superorganism composed of flagellate Streblomastix strix and complex community of Bacteroidetes bacteria on its surface.</title>
        <authorList>
            <person name="Treitli S.C."/>
            <person name="Kolisko M."/>
            <person name="Husnik F."/>
            <person name="Keeling P."/>
            <person name="Hampl V."/>
        </authorList>
    </citation>
    <scope>NUCLEOTIDE SEQUENCE [LARGE SCALE GENOMIC DNA]</scope>
    <source>
        <strain evidence="1">ST1C</strain>
    </source>
</reference>
<comment type="caution">
    <text evidence="1">The sequence shown here is derived from an EMBL/GenBank/DDBJ whole genome shotgun (WGS) entry which is preliminary data.</text>
</comment>
<accession>A0A5J4VYX9</accession>
<dbReference type="Proteomes" id="UP000324800">
    <property type="component" value="Unassembled WGS sequence"/>
</dbReference>
<evidence type="ECO:0000313" key="2">
    <source>
        <dbReference type="Proteomes" id="UP000324800"/>
    </source>
</evidence>
<gene>
    <name evidence="1" type="ORF">EZS28_017013</name>
</gene>
<dbReference type="AlphaFoldDB" id="A0A5J4VYX9"/>
<sequence length="200" mass="21246">NGVVDTGTSQTITSIKTFEKVVQINPNGDNFNEGVRISRSANSDYCGIYLGCNPQSTTGTLTDQWSMVNTPTGELRIGVNTQINQNLGLMISADGNTLNFYGKMNTGNIQINPSATGYDDGLRISRTIESTGGSSIFLGCSRTSNIGTIDNQWQIFTPPSSYSINPLGLNISLSADSGDTARGLQISADGNTLTFNGRTL</sequence>
<name>A0A5J4VYX9_9EUKA</name>